<evidence type="ECO:0000313" key="3">
    <source>
        <dbReference type="EMBL" id="SAM04919.1"/>
    </source>
</evidence>
<dbReference type="InterPro" id="IPR031872">
    <property type="entry name" value="NDC10_II"/>
</dbReference>
<proteinExistence type="predicted"/>
<dbReference type="Pfam" id="PF16787">
    <property type="entry name" value="NDC10_II"/>
    <property type="match status" value="1"/>
</dbReference>
<evidence type="ECO:0000259" key="2">
    <source>
        <dbReference type="Pfam" id="PF16787"/>
    </source>
</evidence>
<name>A0A163MH62_ABSGL</name>
<feature type="transmembrane region" description="Helical" evidence="1">
    <location>
        <begin position="12"/>
        <end position="31"/>
    </location>
</feature>
<keyword evidence="1" id="KW-0472">Membrane</keyword>
<accession>A0A163MH62</accession>
<dbReference type="InterPro" id="IPR038279">
    <property type="entry name" value="Ndc10_dom2_sf"/>
</dbReference>
<dbReference type="Gene3D" id="1.10.443.20">
    <property type="entry name" value="Centromere DNA-binding protein complex CBF3 subunit, domain 2"/>
    <property type="match status" value="1"/>
</dbReference>
<keyword evidence="1" id="KW-0812">Transmembrane</keyword>
<dbReference type="AlphaFoldDB" id="A0A163MH62"/>
<organism evidence="3">
    <name type="scientific">Absidia glauca</name>
    <name type="common">Pin mould</name>
    <dbReference type="NCBI Taxonomy" id="4829"/>
    <lineage>
        <taxon>Eukaryota</taxon>
        <taxon>Fungi</taxon>
        <taxon>Fungi incertae sedis</taxon>
        <taxon>Mucoromycota</taxon>
        <taxon>Mucoromycotina</taxon>
        <taxon>Mucoromycetes</taxon>
        <taxon>Mucorales</taxon>
        <taxon>Cunninghamellaceae</taxon>
        <taxon>Absidia</taxon>
    </lineage>
</organism>
<reference evidence="3" key="1">
    <citation type="submission" date="2016-04" db="EMBL/GenBank/DDBJ databases">
        <authorList>
            <person name="Evans L.H."/>
            <person name="Alamgir A."/>
            <person name="Owens N."/>
            <person name="Weber N.D."/>
            <person name="Virtaneva K."/>
            <person name="Barbian K."/>
            <person name="Babar A."/>
            <person name="Rosenke K."/>
        </authorList>
    </citation>
    <scope>NUCLEOTIDE SEQUENCE [LARGE SCALE GENOMIC DNA]</scope>
    <source>
        <strain evidence="3">CBS 101.48</strain>
    </source>
</reference>
<dbReference type="EMBL" id="LT554417">
    <property type="protein sequence ID" value="SAM04919.1"/>
    <property type="molecule type" value="Genomic_DNA"/>
</dbReference>
<gene>
    <name evidence="3" type="primary">ABSGL_10785.1 scaffold 12033</name>
</gene>
<keyword evidence="1" id="KW-1133">Transmembrane helix</keyword>
<sequence length="136" mass="15127">MPSISIKRYQEQSIPVLCASVITTMNGAYLTSLPGEMMRSMASFPTNGRSFYLARAALDPPTSLCKKLFPAVREWHDRLAAKELSHDNTSLFNLPSLPMHLFCTGDHDARKDVYTSLDAHDGTPPLPSHLTSFNFL</sequence>
<keyword evidence="4" id="KW-1185">Reference proteome</keyword>
<protein>
    <recommendedName>
        <fullName evidence="2">Ndc10 domain-containing protein</fullName>
    </recommendedName>
</protein>
<evidence type="ECO:0000313" key="4">
    <source>
        <dbReference type="Proteomes" id="UP000078561"/>
    </source>
</evidence>
<dbReference type="GO" id="GO:0003677">
    <property type="term" value="F:DNA binding"/>
    <property type="evidence" value="ECO:0007669"/>
    <property type="project" value="InterPro"/>
</dbReference>
<dbReference type="Proteomes" id="UP000078561">
    <property type="component" value="Unassembled WGS sequence"/>
</dbReference>
<dbReference type="OrthoDB" id="2205501at2759"/>
<evidence type="ECO:0000256" key="1">
    <source>
        <dbReference type="SAM" id="Phobius"/>
    </source>
</evidence>
<feature type="domain" description="Ndc10" evidence="2">
    <location>
        <begin position="9"/>
        <end position="92"/>
    </location>
</feature>
<dbReference type="InParanoid" id="A0A163MH62"/>